<feature type="transmembrane region" description="Helical" evidence="1">
    <location>
        <begin position="66"/>
        <end position="86"/>
    </location>
</feature>
<reference evidence="2 3" key="1">
    <citation type="journal article" date="2016" name="Nat. Commun.">
        <title>Thousands of microbial genomes shed light on interconnected biogeochemical processes in an aquifer system.</title>
        <authorList>
            <person name="Anantharaman K."/>
            <person name="Brown C.T."/>
            <person name="Hug L.A."/>
            <person name="Sharon I."/>
            <person name="Castelle C.J."/>
            <person name="Probst A.J."/>
            <person name="Thomas B.C."/>
            <person name="Singh A."/>
            <person name="Wilkins M.J."/>
            <person name="Karaoz U."/>
            <person name="Brodie E.L."/>
            <person name="Williams K.H."/>
            <person name="Hubbard S.S."/>
            <person name="Banfield J.F."/>
        </authorList>
    </citation>
    <scope>NUCLEOTIDE SEQUENCE [LARGE SCALE GENOMIC DNA]</scope>
</reference>
<feature type="transmembrane region" description="Helical" evidence="1">
    <location>
        <begin position="6"/>
        <end position="23"/>
    </location>
</feature>
<organism evidence="2 3">
    <name type="scientific">Candidatus Falkowbacteria bacterium RIFOXYD2_FULL_34_120</name>
    <dbReference type="NCBI Taxonomy" id="1798007"/>
    <lineage>
        <taxon>Bacteria</taxon>
        <taxon>Candidatus Falkowiibacteriota</taxon>
    </lineage>
</organism>
<dbReference type="Proteomes" id="UP000177579">
    <property type="component" value="Unassembled WGS sequence"/>
</dbReference>
<keyword evidence="1" id="KW-0472">Membrane</keyword>
<evidence type="ECO:0000256" key="1">
    <source>
        <dbReference type="SAM" id="Phobius"/>
    </source>
</evidence>
<evidence type="ECO:0000313" key="3">
    <source>
        <dbReference type="Proteomes" id="UP000177579"/>
    </source>
</evidence>
<name>A0A1F5TPH3_9BACT</name>
<gene>
    <name evidence="2" type="ORF">A2531_06825</name>
</gene>
<feature type="transmembrane region" description="Helical" evidence="1">
    <location>
        <begin position="98"/>
        <end position="117"/>
    </location>
</feature>
<evidence type="ECO:0008006" key="4">
    <source>
        <dbReference type="Google" id="ProtNLM"/>
    </source>
</evidence>
<keyword evidence="1" id="KW-0812">Transmembrane</keyword>
<proteinExistence type="predicted"/>
<sequence>MILYAGIIAISISAVLYTTTIWGERFFIKELNKALFVLFAIGFLFDLLGTGIMTQYATINADWKHIFFGRIAILIMAIHFVFACFARKHKRMAAWFHNGSMFAWFIWMIAFVTGIMIK</sequence>
<dbReference type="EMBL" id="MFGO01000020">
    <property type="protein sequence ID" value="OGF40800.1"/>
    <property type="molecule type" value="Genomic_DNA"/>
</dbReference>
<dbReference type="AlphaFoldDB" id="A0A1F5TPH3"/>
<protein>
    <recommendedName>
        <fullName evidence="4">TIGR03987 family protein</fullName>
    </recommendedName>
</protein>
<keyword evidence="1" id="KW-1133">Transmembrane helix</keyword>
<feature type="transmembrane region" description="Helical" evidence="1">
    <location>
        <begin position="35"/>
        <end position="54"/>
    </location>
</feature>
<comment type="caution">
    <text evidence="2">The sequence shown here is derived from an EMBL/GenBank/DDBJ whole genome shotgun (WGS) entry which is preliminary data.</text>
</comment>
<evidence type="ECO:0000313" key="2">
    <source>
        <dbReference type="EMBL" id="OGF40800.1"/>
    </source>
</evidence>
<accession>A0A1F5TPH3</accession>